<dbReference type="GO" id="GO:0055052">
    <property type="term" value="C:ATP-binding cassette (ABC) transporter complex, substrate-binding subunit-containing"/>
    <property type="evidence" value="ECO:0007669"/>
    <property type="project" value="TreeGrafter"/>
</dbReference>
<feature type="region of interest" description="Disordered" evidence="4">
    <location>
        <begin position="402"/>
        <end position="425"/>
    </location>
</feature>
<feature type="chain" id="PRO_5039516900" evidence="5">
    <location>
        <begin position="32"/>
        <end position="425"/>
    </location>
</feature>
<keyword evidence="3 5" id="KW-0732">Signal</keyword>
<dbReference type="AlphaFoldDB" id="A0A438MA06"/>
<dbReference type="PANTHER" id="PTHR30061">
    <property type="entry name" value="MALTOSE-BINDING PERIPLASMIC PROTEIN"/>
    <property type="match status" value="1"/>
</dbReference>
<keyword evidence="7" id="KW-1185">Reference proteome</keyword>
<dbReference type="PANTHER" id="PTHR30061:SF50">
    <property type="entry name" value="MALTOSE_MALTODEXTRIN-BINDING PERIPLASMIC PROTEIN"/>
    <property type="match status" value="1"/>
</dbReference>
<protein>
    <submittedName>
        <fullName evidence="6">Carbohydrate ABC transporter substrate-binding protein (CUT1 family)</fullName>
    </submittedName>
</protein>
<sequence>MNTITRRAGARATGGLLALAILAAGCGRDTAQTPEQAQNVTTGKVTGEVTVWAMGEEGKALGTFAKDFETANPGVKVNVTAIGWDVAHDKITAAIAGGATPDVSMIGSTWSGELAKTGALDPTPGNLVDKAAFFPGAWQTVELNGTAYGVPWYVETRVLYYRTDQVKKAGVEPPETWQEFIDFAKALKDKGGATKGFQQSFTLGASWQEVLPLIWQAGGEIVKDGRYTFDTPEAVTALKQYESMFKQKLAPTDMPENAFPQSFIKGQVGGFFSGPWMIGVLNNDGGADFKDKFDVAPYPKGPVSGTSFIGGSAMAVFKKAKNRDAAWKFLQWLSEPKVQAKWYTTVKALPAVQVAWQEPELTADKQLAVFGEQLKDAKTPPPFPTWEQVARVLETELEKLARGTQTPEQTAKSIQSQADTIGTGM</sequence>
<gene>
    <name evidence="6" type="ORF">EDD27_5188</name>
</gene>
<proteinExistence type="inferred from homology"/>
<evidence type="ECO:0000256" key="5">
    <source>
        <dbReference type="SAM" id="SignalP"/>
    </source>
</evidence>
<comment type="similarity">
    <text evidence="1">Belongs to the bacterial solute-binding protein 1 family.</text>
</comment>
<dbReference type="GO" id="GO:0042956">
    <property type="term" value="P:maltodextrin transmembrane transport"/>
    <property type="evidence" value="ECO:0007669"/>
    <property type="project" value="TreeGrafter"/>
</dbReference>
<feature type="signal peptide" evidence="5">
    <location>
        <begin position="1"/>
        <end position="31"/>
    </location>
</feature>
<dbReference type="CDD" id="cd14747">
    <property type="entry name" value="PBP2_MalE"/>
    <property type="match status" value="1"/>
</dbReference>
<name>A0A438MA06_9ACTN</name>
<dbReference type="RefSeq" id="WP_206641639.1">
    <property type="nucleotide sequence ID" value="NZ_SAUN01000001.1"/>
</dbReference>
<dbReference type="GO" id="GO:1901982">
    <property type="term" value="F:maltose binding"/>
    <property type="evidence" value="ECO:0007669"/>
    <property type="project" value="TreeGrafter"/>
</dbReference>
<organism evidence="6 7">
    <name type="scientific">Nonomuraea polychroma</name>
    <dbReference type="NCBI Taxonomy" id="46176"/>
    <lineage>
        <taxon>Bacteria</taxon>
        <taxon>Bacillati</taxon>
        <taxon>Actinomycetota</taxon>
        <taxon>Actinomycetes</taxon>
        <taxon>Streptosporangiales</taxon>
        <taxon>Streptosporangiaceae</taxon>
        <taxon>Nonomuraea</taxon>
    </lineage>
</organism>
<evidence type="ECO:0000256" key="2">
    <source>
        <dbReference type="ARBA" id="ARBA00022448"/>
    </source>
</evidence>
<dbReference type="Gene3D" id="3.40.190.10">
    <property type="entry name" value="Periplasmic binding protein-like II"/>
    <property type="match status" value="2"/>
</dbReference>
<dbReference type="GO" id="GO:0015768">
    <property type="term" value="P:maltose transport"/>
    <property type="evidence" value="ECO:0007669"/>
    <property type="project" value="TreeGrafter"/>
</dbReference>
<accession>A0A438MA06</accession>
<keyword evidence="2" id="KW-0813">Transport</keyword>
<dbReference type="InterPro" id="IPR006059">
    <property type="entry name" value="SBP"/>
</dbReference>
<evidence type="ECO:0000313" key="7">
    <source>
        <dbReference type="Proteomes" id="UP000284824"/>
    </source>
</evidence>
<dbReference type="EMBL" id="SAUN01000001">
    <property type="protein sequence ID" value="RVX42553.1"/>
    <property type="molecule type" value="Genomic_DNA"/>
</dbReference>
<dbReference type="PROSITE" id="PS51257">
    <property type="entry name" value="PROKAR_LIPOPROTEIN"/>
    <property type="match status" value="1"/>
</dbReference>
<feature type="compositionally biased region" description="Polar residues" evidence="4">
    <location>
        <begin position="403"/>
        <end position="425"/>
    </location>
</feature>
<dbReference type="Pfam" id="PF01547">
    <property type="entry name" value="SBP_bac_1"/>
    <property type="match status" value="1"/>
</dbReference>
<reference evidence="6 7" key="1">
    <citation type="submission" date="2019-01" db="EMBL/GenBank/DDBJ databases">
        <title>Sequencing the genomes of 1000 actinobacteria strains.</title>
        <authorList>
            <person name="Klenk H.-P."/>
        </authorList>
    </citation>
    <scope>NUCLEOTIDE SEQUENCE [LARGE SCALE GENOMIC DNA]</scope>
    <source>
        <strain evidence="6 7">DSM 43925</strain>
    </source>
</reference>
<dbReference type="Proteomes" id="UP000284824">
    <property type="component" value="Unassembled WGS sequence"/>
</dbReference>
<evidence type="ECO:0000256" key="1">
    <source>
        <dbReference type="ARBA" id="ARBA00008520"/>
    </source>
</evidence>
<evidence type="ECO:0000256" key="4">
    <source>
        <dbReference type="SAM" id="MobiDB-lite"/>
    </source>
</evidence>
<evidence type="ECO:0000256" key="3">
    <source>
        <dbReference type="ARBA" id="ARBA00022729"/>
    </source>
</evidence>
<dbReference type="SUPFAM" id="SSF53850">
    <property type="entry name" value="Periplasmic binding protein-like II"/>
    <property type="match status" value="1"/>
</dbReference>
<evidence type="ECO:0000313" key="6">
    <source>
        <dbReference type="EMBL" id="RVX42553.1"/>
    </source>
</evidence>
<comment type="caution">
    <text evidence="6">The sequence shown here is derived from an EMBL/GenBank/DDBJ whole genome shotgun (WGS) entry which is preliminary data.</text>
</comment>